<dbReference type="EMBL" id="JAUHJS010000001">
    <property type="protein sequence ID" value="MDN4164355.1"/>
    <property type="molecule type" value="Genomic_DNA"/>
</dbReference>
<evidence type="ECO:0000313" key="3">
    <source>
        <dbReference type="Proteomes" id="UP001168552"/>
    </source>
</evidence>
<dbReference type="CDD" id="cd00038">
    <property type="entry name" value="CAP_ED"/>
    <property type="match status" value="1"/>
</dbReference>
<comment type="caution">
    <text evidence="2">The sequence shown here is derived from an EMBL/GenBank/DDBJ whole genome shotgun (WGS) entry which is preliminary data.</text>
</comment>
<keyword evidence="3" id="KW-1185">Reference proteome</keyword>
<dbReference type="InterPro" id="IPR014710">
    <property type="entry name" value="RmlC-like_jellyroll"/>
</dbReference>
<accession>A0ABT8F1M5</accession>
<evidence type="ECO:0000259" key="1">
    <source>
        <dbReference type="PROSITE" id="PS50042"/>
    </source>
</evidence>
<proteinExistence type="predicted"/>
<reference evidence="2" key="1">
    <citation type="submission" date="2023-06" db="EMBL/GenBank/DDBJ databases">
        <title>Cytophagales bacterium Strain LB-30, isolated from soil.</title>
        <authorList>
            <person name="Liu B."/>
        </authorList>
    </citation>
    <scope>NUCLEOTIDE SEQUENCE</scope>
    <source>
        <strain evidence="2">LB-30</strain>
    </source>
</reference>
<name>A0ABT8F1M5_9BACT</name>
<dbReference type="SUPFAM" id="SSF51206">
    <property type="entry name" value="cAMP-binding domain-like"/>
    <property type="match status" value="1"/>
</dbReference>
<dbReference type="InterPro" id="IPR018490">
    <property type="entry name" value="cNMP-bd_dom_sf"/>
</dbReference>
<dbReference type="InterPro" id="IPR000595">
    <property type="entry name" value="cNMP-bd_dom"/>
</dbReference>
<protein>
    <submittedName>
        <fullName evidence="2">Crp/Fnr family transcriptional regulator</fullName>
    </submittedName>
</protein>
<gene>
    <name evidence="2" type="ORF">QWY31_02515</name>
</gene>
<dbReference type="Proteomes" id="UP001168552">
    <property type="component" value="Unassembled WGS sequence"/>
</dbReference>
<organism evidence="2 3">
    <name type="scientific">Shiella aurantiaca</name>
    <dbReference type="NCBI Taxonomy" id="3058365"/>
    <lineage>
        <taxon>Bacteria</taxon>
        <taxon>Pseudomonadati</taxon>
        <taxon>Bacteroidota</taxon>
        <taxon>Cytophagia</taxon>
        <taxon>Cytophagales</taxon>
        <taxon>Shiellaceae</taxon>
        <taxon>Shiella</taxon>
    </lineage>
</organism>
<feature type="domain" description="Cyclic nucleotide-binding" evidence="1">
    <location>
        <begin position="20"/>
        <end position="112"/>
    </location>
</feature>
<dbReference type="Pfam" id="PF00027">
    <property type="entry name" value="cNMP_binding"/>
    <property type="match status" value="1"/>
</dbReference>
<dbReference type="PROSITE" id="PS50042">
    <property type="entry name" value="CNMP_BINDING_3"/>
    <property type="match status" value="1"/>
</dbReference>
<dbReference type="Gene3D" id="2.60.120.10">
    <property type="entry name" value="Jelly Rolls"/>
    <property type="match status" value="1"/>
</dbReference>
<dbReference type="RefSeq" id="WP_320002881.1">
    <property type="nucleotide sequence ID" value="NZ_JAUHJS010000001.1"/>
</dbReference>
<evidence type="ECO:0000313" key="2">
    <source>
        <dbReference type="EMBL" id="MDN4164355.1"/>
    </source>
</evidence>
<sequence>MNKLGQLIQSYFAITPEEGRIIEGLFQPEKLEKGSFYTKKGLVCGKLSFIKSGLMRVYAPYEDKDITHWIASPGEFIAEMGGLIFQQESRFTIQCLTDCELYTLSPTHYEQLASLLPRWHLIEKRFIAKCFMMLEARVFQHLSLSAEERYLQLMQHQKDLLQEVPLQHLASMLGMSAETLSRIRAKRIS</sequence>